<dbReference type="GeneID" id="28855425"/>
<dbReference type="AlphaFoldDB" id="A0A179FRN1"/>
<dbReference type="KEGG" id="pchm:VFPPC_13657"/>
<sequence length="387" mass="41957">MTASPTTPRHSRNSSAADSFHGYYHARRQSKSSVNDPATPFPNDLRHQDSIDLGVLTSGGPAAVNGMGNLADELADAFSDSNDEDEAEYEENRVHMPHSQITETQTTAADGRGAGGLGHDSTPTNNAPDGHGINDRLLSPHGRGHQRRNTDYDGSEYGSESDLDSGGMPPTLIAKIDAIESLARRGTENYGGPGDEVIQRVTDGLRDLGPQSTVEGNASRLITAHTALTSHLTHQTRQLHSLTFPLLSPLATAPDTEIVDGLVPLLASLSDDMPRPSTTAFNSLTALHTITSELIQTLSYLSDTLHMSRQTTATATRRLKSAKELVAEMRRDEELREEGERWLSRGNWSQRLENRECANVCGEVIGGFEDVCNGWRQRLLAQADSQA</sequence>
<comment type="caution">
    <text evidence="2">The sequence shown here is derived from an EMBL/GenBank/DDBJ whole genome shotgun (WGS) entry which is preliminary data.</text>
</comment>
<feature type="compositionally biased region" description="Polar residues" evidence="1">
    <location>
        <begin position="99"/>
        <end position="108"/>
    </location>
</feature>
<feature type="region of interest" description="Disordered" evidence="1">
    <location>
        <begin position="79"/>
        <end position="170"/>
    </location>
</feature>
<dbReference type="EMBL" id="LSBJ02000003">
    <property type="protein sequence ID" value="OAQ68285.1"/>
    <property type="molecule type" value="Genomic_DNA"/>
</dbReference>
<evidence type="ECO:0000313" key="3">
    <source>
        <dbReference type="Proteomes" id="UP000078397"/>
    </source>
</evidence>
<feature type="region of interest" description="Disordered" evidence="1">
    <location>
        <begin position="1"/>
        <end position="46"/>
    </location>
</feature>
<keyword evidence="3" id="KW-1185">Reference proteome</keyword>
<dbReference type="Proteomes" id="UP000078397">
    <property type="component" value="Unassembled WGS sequence"/>
</dbReference>
<dbReference type="RefSeq" id="XP_018145135.1">
    <property type="nucleotide sequence ID" value="XM_018291431.1"/>
</dbReference>
<gene>
    <name evidence="2" type="ORF">VFPPC_13657</name>
</gene>
<organism evidence="2 3">
    <name type="scientific">Pochonia chlamydosporia 170</name>
    <dbReference type="NCBI Taxonomy" id="1380566"/>
    <lineage>
        <taxon>Eukaryota</taxon>
        <taxon>Fungi</taxon>
        <taxon>Dikarya</taxon>
        <taxon>Ascomycota</taxon>
        <taxon>Pezizomycotina</taxon>
        <taxon>Sordariomycetes</taxon>
        <taxon>Hypocreomycetidae</taxon>
        <taxon>Hypocreales</taxon>
        <taxon>Clavicipitaceae</taxon>
        <taxon>Pochonia</taxon>
    </lineage>
</organism>
<evidence type="ECO:0000256" key="1">
    <source>
        <dbReference type="SAM" id="MobiDB-lite"/>
    </source>
</evidence>
<dbReference type="OrthoDB" id="5427526at2759"/>
<name>A0A179FRN1_METCM</name>
<accession>A0A179FRN1</accession>
<evidence type="ECO:0000313" key="2">
    <source>
        <dbReference type="EMBL" id="OAQ68285.1"/>
    </source>
</evidence>
<feature type="compositionally biased region" description="Polar residues" evidence="1">
    <location>
        <begin position="1"/>
        <end position="17"/>
    </location>
</feature>
<protein>
    <submittedName>
        <fullName evidence="2">WD domain-containing protein</fullName>
    </submittedName>
</protein>
<proteinExistence type="predicted"/>
<reference evidence="2 3" key="1">
    <citation type="journal article" date="2016" name="PLoS Pathog.">
        <title>Biosynthesis of antibiotic leucinostatins in bio-control fungus Purpureocillium lilacinum and their inhibition on phytophthora revealed by genome mining.</title>
        <authorList>
            <person name="Wang G."/>
            <person name="Liu Z."/>
            <person name="Lin R."/>
            <person name="Li E."/>
            <person name="Mao Z."/>
            <person name="Ling J."/>
            <person name="Yang Y."/>
            <person name="Yin W.B."/>
            <person name="Xie B."/>
        </authorList>
    </citation>
    <scope>NUCLEOTIDE SEQUENCE [LARGE SCALE GENOMIC DNA]</scope>
    <source>
        <strain evidence="2">170</strain>
    </source>
</reference>